<dbReference type="InParanoid" id="A0A316V812"/>
<feature type="region of interest" description="Disordered" evidence="1">
    <location>
        <begin position="24"/>
        <end position="43"/>
    </location>
</feature>
<feature type="signal peptide" evidence="2">
    <location>
        <begin position="1"/>
        <end position="21"/>
    </location>
</feature>
<protein>
    <recommendedName>
        <fullName evidence="3">DUF7707 domain-containing protein</fullName>
    </recommendedName>
</protein>
<dbReference type="RefSeq" id="XP_025354061.1">
    <property type="nucleotide sequence ID" value="XM_025499128.1"/>
</dbReference>
<dbReference type="InterPro" id="IPR056124">
    <property type="entry name" value="DUF7707"/>
</dbReference>
<evidence type="ECO:0000259" key="3">
    <source>
        <dbReference type="Pfam" id="PF24808"/>
    </source>
</evidence>
<dbReference type="Proteomes" id="UP000245771">
    <property type="component" value="Unassembled WGS sequence"/>
</dbReference>
<sequence length="253" mass="26025">MRTSFSSLLVALATIAVSVQGQNSSSSASSAASSSTGSASASGNSTSSLTASSNFTLPNPTASATFPPGFVMQSSVPFVYTDVDTANLPKINYSLLNETVAQRQIICSQQTKFCSTAGCADADAKIKENFCDVDTMAIMCTCTKGSTNLKQWNWPAQFQDCLRRGNTCTNACQLPGGTTQARNDCKDACTKSFGGTCGFANQYSANYAVSKPGQKPNLQMVQGGTAGNGAMSMNVASGAVLSVAAIAALVLSV</sequence>
<evidence type="ECO:0000313" key="5">
    <source>
        <dbReference type="Proteomes" id="UP000245771"/>
    </source>
</evidence>
<gene>
    <name evidence="4" type="ORF">FA14DRAFT_161448</name>
</gene>
<dbReference type="STRING" id="1280837.A0A316V812"/>
<keyword evidence="5" id="KW-1185">Reference proteome</keyword>
<feature type="domain" description="DUF7707" evidence="3">
    <location>
        <begin position="100"/>
        <end position="191"/>
    </location>
</feature>
<dbReference type="GeneID" id="37020909"/>
<dbReference type="OrthoDB" id="1708823at2759"/>
<dbReference type="EMBL" id="KZ819604">
    <property type="protein sequence ID" value="PWN33759.1"/>
    <property type="molecule type" value="Genomic_DNA"/>
</dbReference>
<evidence type="ECO:0000256" key="2">
    <source>
        <dbReference type="SAM" id="SignalP"/>
    </source>
</evidence>
<dbReference type="Pfam" id="PF24808">
    <property type="entry name" value="DUF7707"/>
    <property type="match status" value="1"/>
</dbReference>
<keyword evidence="2" id="KW-0732">Signal</keyword>
<accession>A0A316V812</accession>
<organism evidence="4 5">
    <name type="scientific">Meira miltonrushii</name>
    <dbReference type="NCBI Taxonomy" id="1280837"/>
    <lineage>
        <taxon>Eukaryota</taxon>
        <taxon>Fungi</taxon>
        <taxon>Dikarya</taxon>
        <taxon>Basidiomycota</taxon>
        <taxon>Ustilaginomycotina</taxon>
        <taxon>Exobasidiomycetes</taxon>
        <taxon>Exobasidiales</taxon>
        <taxon>Brachybasidiaceae</taxon>
        <taxon>Meira</taxon>
    </lineage>
</organism>
<reference evidence="4 5" key="1">
    <citation type="journal article" date="2018" name="Mol. Biol. Evol.">
        <title>Broad Genomic Sampling Reveals a Smut Pathogenic Ancestry of the Fungal Clade Ustilaginomycotina.</title>
        <authorList>
            <person name="Kijpornyongpan T."/>
            <person name="Mondo S.J."/>
            <person name="Barry K."/>
            <person name="Sandor L."/>
            <person name="Lee J."/>
            <person name="Lipzen A."/>
            <person name="Pangilinan J."/>
            <person name="LaButti K."/>
            <person name="Hainaut M."/>
            <person name="Henrissat B."/>
            <person name="Grigoriev I.V."/>
            <person name="Spatafora J.W."/>
            <person name="Aime M.C."/>
        </authorList>
    </citation>
    <scope>NUCLEOTIDE SEQUENCE [LARGE SCALE GENOMIC DNA]</scope>
    <source>
        <strain evidence="4 5">MCA 3882</strain>
    </source>
</reference>
<evidence type="ECO:0000313" key="4">
    <source>
        <dbReference type="EMBL" id="PWN33759.1"/>
    </source>
</evidence>
<proteinExistence type="predicted"/>
<feature type="chain" id="PRO_5016429676" description="DUF7707 domain-containing protein" evidence="2">
    <location>
        <begin position="22"/>
        <end position="253"/>
    </location>
</feature>
<evidence type="ECO:0000256" key="1">
    <source>
        <dbReference type="SAM" id="MobiDB-lite"/>
    </source>
</evidence>
<name>A0A316V812_9BASI</name>
<dbReference type="AlphaFoldDB" id="A0A316V812"/>